<dbReference type="EMBL" id="BTGU01000012">
    <property type="protein sequence ID" value="GMN41000.1"/>
    <property type="molecule type" value="Genomic_DNA"/>
</dbReference>
<dbReference type="Gene3D" id="2.80.10.50">
    <property type="match status" value="1"/>
</dbReference>
<dbReference type="SMART" id="SM00452">
    <property type="entry name" value="STI"/>
    <property type="match status" value="1"/>
</dbReference>
<organism evidence="2 3">
    <name type="scientific">Ficus carica</name>
    <name type="common">Common fig</name>
    <dbReference type="NCBI Taxonomy" id="3494"/>
    <lineage>
        <taxon>Eukaryota</taxon>
        <taxon>Viridiplantae</taxon>
        <taxon>Streptophyta</taxon>
        <taxon>Embryophyta</taxon>
        <taxon>Tracheophyta</taxon>
        <taxon>Spermatophyta</taxon>
        <taxon>Magnoliopsida</taxon>
        <taxon>eudicotyledons</taxon>
        <taxon>Gunneridae</taxon>
        <taxon>Pentapetalae</taxon>
        <taxon>rosids</taxon>
        <taxon>fabids</taxon>
        <taxon>Rosales</taxon>
        <taxon>Moraceae</taxon>
        <taxon>Ficeae</taxon>
        <taxon>Ficus</taxon>
    </lineage>
</organism>
<dbReference type="PANTHER" id="PTHR33107:SF5">
    <property type="entry name" value="KUNITZ TRYPSIN INHIBITOR 5"/>
    <property type="match status" value="1"/>
</dbReference>
<accession>A0AA87ZWN1</accession>
<comment type="caution">
    <text evidence="2">The sequence shown here is derived from an EMBL/GenBank/DDBJ whole genome shotgun (WGS) entry which is preliminary data.</text>
</comment>
<dbReference type="PANTHER" id="PTHR33107">
    <property type="entry name" value="KUNITZ TRYPSIN INHIBITOR 2"/>
    <property type="match status" value="1"/>
</dbReference>
<dbReference type="GO" id="GO:0004866">
    <property type="term" value="F:endopeptidase inhibitor activity"/>
    <property type="evidence" value="ECO:0007669"/>
    <property type="project" value="InterPro"/>
</dbReference>
<dbReference type="AlphaFoldDB" id="A0AA87ZWN1"/>
<feature type="signal peptide" evidence="1">
    <location>
        <begin position="1"/>
        <end position="24"/>
    </location>
</feature>
<gene>
    <name evidence="2" type="ORF">TIFTF001_010212</name>
</gene>
<dbReference type="InterPro" id="IPR011065">
    <property type="entry name" value="Kunitz_inhibitor_STI-like_sf"/>
</dbReference>
<dbReference type="SUPFAM" id="SSF50386">
    <property type="entry name" value="STI-like"/>
    <property type="match status" value="1"/>
</dbReference>
<reference evidence="2" key="1">
    <citation type="submission" date="2023-07" db="EMBL/GenBank/DDBJ databases">
        <title>draft genome sequence of fig (Ficus carica).</title>
        <authorList>
            <person name="Takahashi T."/>
            <person name="Nishimura K."/>
        </authorList>
    </citation>
    <scope>NUCLEOTIDE SEQUENCE</scope>
</reference>
<sequence>MEATTLLTLFSLLFLSFTPKLGKCACSHGISPPPAVLDSFGNHVRKGEYYKLVAWPNKPLVLTLTSSIFPLVNRNGTCWVQHEIELFTIAKPSLPVKFSPIKPNEDEFIRESTYVDIKFDEVAVSYVCGGSSVWRVGDHPDQVFGQQFVNVGGHGEARTTWFKIVKDSKLPHNNYNLLFCPGDSSGCCRNVGIFVDGDGRERLALADSPVPFAFNPLHRPQSQYIEMKF</sequence>
<evidence type="ECO:0000313" key="3">
    <source>
        <dbReference type="Proteomes" id="UP001187192"/>
    </source>
</evidence>
<feature type="chain" id="PRO_5041709754" evidence="1">
    <location>
        <begin position="25"/>
        <end position="229"/>
    </location>
</feature>
<dbReference type="Pfam" id="PF00197">
    <property type="entry name" value="Kunitz_legume"/>
    <property type="match status" value="1"/>
</dbReference>
<keyword evidence="1" id="KW-0732">Signal</keyword>
<dbReference type="InterPro" id="IPR002160">
    <property type="entry name" value="Prot_inh_Kunz-lg"/>
</dbReference>
<name>A0AA87ZWN1_FICCA</name>
<evidence type="ECO:0000313" key="2">
    <source>
        <dbReference type="EMBL" id="GMN41000.1"/>
    </source>
</evidence>
<evidence type="ECO:0000256" key="1">
    <source>
        <dbReference type="SAM" id="SignalP"/>
    </source>
</evidence>
<keyword evidence="3" id="KW-1185">Reference proteome</keyword>
<proteinExistence type="predicted"/>
<protein>
    <submittedName>
        <fullName evidence="2">Uncharacterized protein</fullName>
    </submittedName>
</protein>
<dbReference type="Proteomes" id="UP001187192">
    <property type="component" value="Unassembled WGS sequence"/>
</dbReference>